<reference evidence="6" key="1">
    <citation type="journal article" date="2018" name="Nat. Microbiol.">
        <title>Leveraging single-cell genomics to expand the fungal tree of life.</title>
        <authorList>
            <person name="Ahrendt S.R."/>
            <person name="Quandt C.A."/>
            <person name="Ciobanu D."/>
            <person name="Clum A."/>
            <person name="Salamov A."/>
            <person name="Andreopoulos B."/>
            <person name="Cheng J.F."/>
            <person name="Woyke T."/>
            <person name="Pelin A."/>
            <person name="Henrissat B."/>
            <person name="Reynolds N.K."/>
            <person name="Benny G.L."/>
            <person name="Smith M.E."/>
            <person name="James T.Y."/>
            <person name="Grigoriev I.V."/>
        </authorList>
    </citation>
    <scope>NUCLEOTIDE SEQUENCE [LARGE SCALE GENOMIC DNA]</scope>
    <source>
        <strain evidence="6">RSA 1356</strain>
    </source>
</reference>
<gene>
    <name evidence="5" type="ORF">THASP1DRAFT_21537</name>
</gene>
<name>A0A4P9XWU4_9FUNG</name>
<protein>
    <recommendedName>
        <fullName evidence="7">Chitin-binding type-4 domain-containing protein</fullName>
    </recommendedName>
</protein>
<feature type="chain" id="PRO_5020864998" description="Chitin-binding type-4 domain-containing protein" evidence="4">
    <location>
        <begin position="21"/>
        <end position="322"/>
    </location>
</feature>
<evidence type="ECO:0000256" key="3">
    <source>
        <dbReference type="SAM" id="MobiDB-lite"/>
    </source>
</evidence>
<dbReference type="Proteomes" id="UP000271241">
    <property type="component" value="Unassembled WGS sequence"/>
</dbReference>
<organism evidence="5 6">
    <name type="scientific">Thamnocephalis sphaerospora</name>
    <dbReference type="NCBI Taxonomy" id="78915"/>
    <lineage>
        <taxon>Eukaryota</taxon>
        <taxon>Fungi</taxon>
        <taxon>Fungi incertae sedis</taxon>
        <taxon>Zoopagomycota</taxon>
        <taxon>Zoopagomycotina</taxon>
        <taxon>Zoopagomycetes</taxon>
        <taxon>Zoopagales</taxon>
        <taxon>Sigmoideomycetaceae</taxon>
        <taxon>Thamnocephalis</taxon>
    </lineage>
</organism>
<evidence type="ECO:0000256" key="2">
    <source>
        <dbReference type="ARBA" id="ARBA00023008"/>
    </source>
</evidence>
<keyword evidence="4" id="KW-0732">Signal</keyword>
<dbReference type="OrthoDB" id="5559126at2759"/>
<evidence type="ECO:0000313" key="5">
    <source>
        <dbReference type="EMBL" id="RKP10825.1"/>
    </source>
</evidence>
<dbReference type="AlphaFoldDB" id="A0A4P9XWU4"/>
<comment type="cofactor">
    <cofactor evidence="1">
        <name>Cu(2+)</name>
        <dbReference type="ChEBI" id="CHEBI:29036"/>
    </cofactor>
</comment>
<feature type="compositionally biased region" description="Low complexity" evidence="3">
    <location>
        <begin position="265"/>
        <end position="277"/>
    </location>
</feature>
<accession>A0A4P9XWU4</accession>
<feature type="compositionally biased region" description="Acidic residues" evidence="3">
    <location>
        <begin position="248"/>
        <end position="259"/>
    </location>
</feature>
<keyword evidence="6" id="KW-1185">Reference proteome</keyword>
<dbReference type="Gene3D" id="2.70.50.70">
    <property type="match status" value="1"/>
</dbReference>
<dbReference type="PANTHER" id="PTHR36575:SF2">
    <property type="entry name" value="CHITIN-BINDING TYPE-4 DOMAIN-CONTAINING PROTEIN-RELATED"/>
    <property type="match status" value="1"/>
</dbReference>
<evidence type="ECO:0000256" key="4">
    <source>
        <dbReference type="SAM" id="SignalP"/>
    </source>
</evidence>
<sequence>MRFFLVAAIMALGIASGVSAHGYMSYPVPRGAEKITTQFSSLKNPTTDKSLCRNEPVGKITKVSGNTINMKFEIAEKAIHKGPCTIRLYDKNLGNPIVIDKDGDCFPDKPYKTSKVTPSEFVEFSRSVKLPSGLKGRYVLQFDWTATHLVTEVEEYRNCADIEIGGSGDDSSDSSSSDADAQDADSTPKGGKPKTPSTNTPKNAPKNVPKNAPKNAPKNDDSSESAAENNASEDEPEDGSMGTGSQDDGSESAAEDDAPEDKLETTSSESSSQDDTSIGNDGCEHGKFECDGDNISQCNAGKWVRTKCPPTTTCISENIHCG</sequence>
<evidence type="ECO:0000256" key="1">
    <source>
        <dbReference type="ARBA" id="ARBA00001973"/>
    </source>
</evidence>
<proteinExistence type="predicted"/>
<dbReference type="InterPro" id="IPR052282">
    <property type="entry name" value="Starch-active_LPMO"/>
</dbReference>
<evidence type="ECO:0008006" key="7">
    <source>
        <dbReference type="Google" id="ProtNLM"/>
    </source>
</evidence>
<dbReference type="EMBL" id="KZ992436">
    <property type="protein sequence ID" value="RKP10825.1"/>
    <property type="molecule type" value="Genomic_DNA"/>
</dbReference>
<keyword evidence="2" id="KW-0186">Copper</keyword>
<dbReference type="STRING" id="78915.A0A4P9XWU4"/>
<dbReference type="PANTHER" id="PTHR36575">
    <property type="entry name" value="BINDING PROTEIN, PUTATIVE (AFU_ORTHOLOGUE AFUA_1G14430)-RELATED"/>
    <property type="match status" value="1"/>
</dbReference>
<evidence type="ECO:0000313" key="6">
    <source>
        <dbReference type="Proteomes" id="UP000271241"/>
    </source>
</evidence>
<feature type="signal peptide" evidence="4">
    <location>
        <begin position="1"/>
        <end position="20"/>
    </location>
</feature>
<feature type="region of interest" description="Disordered" evidence="3">
    <location>
        <begin position="162"/>
        <end position="286"/>
    </location>
</feature>